<reference evidence="4" key="1">
    <citation type="journal article" date="2021" name="PeerJ">
        <title>Extensive microbial diversity within the chicken gut microbiome revealed by metagenomics and culture.</title>
        <authorList>
            <person name="Gilroy R."/>
            <person name="Ravi A."/>
            <person name="Getino M."/>
            <person name="Pursley I."/>
            <person name="Horton D.L."/>
            <person name="Alikhan N.F."/>
            <person name="Baker D."/>
            <person name="Gharbi K."/>
            <person name="Hall N."/>
            <person name="Watson M."/>
            <person name="Adriaenssens E.M."/>
            <person name="Foster-Nyarko E."/>
            <person name="Jarju S."/>
            <person name="Secka A."/>
            <person name="Antonio M."/>
            <person name="Oren A."/>
            <person name="Chaudhuri R.R."/>
            <person name="La Ragione R."/>
            <person name="Hildebrand F."/>
            <person name="Pallen M.J."/>
        </authorList>
    </citation>
    <scope>NUCLEOTIDE SEQUENCE</scope>
    <source>
        <strain evidence="4">3436</strain>
    </source>
</reference>
<organism evidence="4 5">
    <name type="scientific">Candidatus Gemmiger excrementavium</name>
    <dbReference type="NCBI Taxonomy" id="2838608"/>
    <lineage>
        <taxon>Bacteria</taxon>
        <taxon>Bacillati</taxon>
        <taxon>Bacillota</taxon>
        <taxon>Clostridia</taxon>
        <taxon>Eubacteriales</taxon>
        <taxon>Gemmiger</taxon>
    </lineage>
</organism>
<protein>
    <submittedName>
        <fullName evidence="4">GNAT family N-acetyltransferase</fullName>
        <ecNumber evidence="4">2.3.1.-</ecNumber>
    </submittedName>
</protein>
<dbReference type="EC" id="2.3.1.-" evidence="4"/>
<accession>A0A9D2F2V6</accession>
<dbReference type="PROSITE" id="PS51186">
    <property type="entry name" value="GNAT"/>
    <property type="match status" value="1"/>
</dbReference>
<dbReference type="PANTHER" id="PTHR43420">
    <property type="entry name" value="ACETYLTRANSFERASE"/>
    <property type="match status" value="1"/>
</dbReference>
<dbReference type="InterPro" id="IPR016181">
    <property type="entry name" value="Acyl_CoA_acyltransferase"/>
</dbReference>
<dbReference type="EMBL" id="DXBO01000115">
    <property type="protein sequence ID" value="HIZ48589.1"/>
    <property type="molecule type" value="Genomic_DNA"/>
</dbReference>
<evidence type="ECO:0000313" key="5">
    <source>
        <dbReference type="Proteomes" id="UP000824031"/>
    </source>
</evidence>
<dbReference type="PANTHER" id="PTHR43420:SF47">
    <property type="entry name" value="N-ACETYLTRANSFERASE DOMAIN-CONTAINING PROTEIN"/>
    <property type="match status" value="1"/>
</dbReference>
<sequence length="73" mass="8422">WGQGVGSALMARLLVFARKHGVEIINLEVRSDNLRAIRLYEKYGFRRIGTSPAFFKIGGQYVDAEMMYLDLRR</sequence>
<evidence type="ECO:0000313" key="4">
    <source>
        <dbReference type="EMBL" id="HIZ48589.1"/>
    </source>
</evidence>
<name>A0A9D2F2V6_9FIRM</name>
<gene>
    <name evidence="4" type="ORF">H9810_07730</name>
</gene>
<keyword evidence="1 4" id="KW-0808">Transferase</keyword>
<keyword evidence="2 4" id="KW-0012">Acyltransferase</keyword>
<feature type="non-terminal residue" evidence="4">
    <location>
        <position position="1"/>
    </location>
</feature>
<proteinExistence type="predicted"/>
<dbReference type="Pfam" id="PF00583">
    <property type="entry name" value="Acetyltransf_1"/>
    <property type="match status" value="1"/>
</dbReference>
<evidence type="ECO:0000256" key="2">
    <source>
        <dbReference type="ARBA" id="ARBA00023315"/>
    </source>
</evidence>
<evidence type="ECO:0000256" key="1">
    <source>
        <dbReference type="ARBA" id="ARBA00022679"/>
    </source>
</evidence>
<dbReference type="Proteomes" id="UP000824031">
    <property type="component" value="Unassembled WGS sequence"/>
</dbReference>
<comment type="caution">
    <text evidence="4">The sequence shown here is derived from an EMBL/GenBank/DDBJ whole genome shotgun (WGS) entry which is preliminary data.</text>
</comment>
<dbReference type="SUPFAM" id="SSF55729">
    <property type="entry name" value="Acyl-CoA N-acyltransferases (Nat)"/>
    <property type="match status" value="1"/>
</dbReference>
<dbReference type="InterPro" id="IPR000182">
    <property type="entry name" value="GNAT_dom"/>
</dbReference>
<feature type="domain" description="N-acetyltransferase" evidence="3">
    <location>
        <begin position="1"/>
        <end position="72"/>
    </location>
</feature>
<dbReference type="CDD" id="cd04301">
    <property type="entry name" value="NAT_SF"/>
    <property type="match status" value="1"/>
</dbReference>
<dbReference type="InterPro" id="IPR050680">
    <property type="entry name" value="YpeA/RimI_acetyltransf"/>
</dbReference>
<reference evidence="4" key="2">
    <citation type="submission" date="2021-04" db="EMBL/GenBank/DDBJ databases">
        <authorList>
            <person name="Gilroy R."/>
        </authorList>
    </citation>
    <scope>NUCLEOTIDE SEQUENCE</scope>
    <source>
        <strain evidence="4">3436</strain>
    </source>
</reference>
<dbReference type="Gene3D" id="3.40.630.30">
    <property type="match status" value="1"/>
</dbReference>
<dbReference type="GO" id="GO:0016747">
    <property type="term" value="F:acyltransferase activity, transferring groups other than amino-acyl groups"/>
    <property type="evidence" value="ECO:0007669"/>
    <property type="project" value="InterPro"/>
</dbReference>
<evidence type="ECO:0000259" key="3">
    <source>
        <dbReference type="PROSITE" id="PS51186"/>
    </source>
</evidence>
<dbReference type="AlphaFoldDB" id="A0A9D2F2V6"/>